<dbReference type="InterPro" id="IPR017941">
    <property type="entry name" value="Rieske_2Fe-2S"/>
</dbReference>
<sequence>MSLYSVINAIFGSNESDPQLEKKWNLIGRENELICLPCRRVYSKRGNDYDVALYYVHGKFHAIDATCPHLGGPLDEIVDLEMLVTMERPHAMCPWHLYAYDLETGSSPQGLTVDVYETKLKEENLFILHRDELSLHPYETEV</sequence>
<dbReference type="SUPFAM" id="SSF50022">
    <property type="entry name" value="ISP domain"/>
    <property type="match status" value="1"/>
</dbReference>
<keyword evidence="3" id="KW-0408">Iron</keyword>
<dbReference type="Proteomes" id="UP001642483">
    <property type="component" value="Unassembled WGS sequence"/>
</dbReference>
<name>A0ABP0FS41_CLALP</name>
<dbReference type="Gene3D" id="2.102.10.10">
    <property type="entry name" value="Rieske [2Fe-2S] iron-sulphur domain"/>
    <property type="match status" value="1"/>
</dbReference>
<dbReference type="PROSITE" id="PS51296">
    <property type="entry name" value="RIESKE"/>
    <property type="match status" value="1"/>
</dbReference>
<evidence type="ECO:0000256" key="4">
    <source>
        <dbReference type="ARBA" id="ARBA00023014"/>
    </source>
</evidence>
<dbReference type="PANTHER" id="PTHR21496">
    <property type="entry name" value="FERREDOXIN-RELATED"/>
    <property type="match status" value="1"/>
</dbReference>
<proteinExistence type="predicted"/>
<evidence type="ECO:0000313" key="7">
    <source>
        <dbReference type="Proteomes" id="UP001642483"/>
    </source>
</evidence>
<feature type="domain" description="Rieske" evidence="5">
    <location>
        <begin position="24"/>
        <end position="127"/>
    </location>
</feature>
<evidence type="ECO:0000256" key="3">
    <source>
        <dbReference type="ARBA" id="ARBA00023004"/>
    </source>
</evidence>
<evidence type="ECO:0000256" key="2">
    <source>
        <dbReference type="ARBA" id="ARBA00022723"/>
    </source>
</evidence>
<evidence type="ECO:0000313" key="6">
    <source>
        <dbReference type="EMBL" id="CAK8682461.1"/>
    </source>
</evidence>
<protein>
    <recommendedName>
        <fullName evidence="5">Rieske domain-containing protein</fullName>
    </recommendedName>
</protein>
<keyword evidence="1" id="KW-0001">2Fe-2S</keyword>
<comment type="caution">
    <text evidence="6">The sequence shown here is derived from an EMBL/GenBank/DDBJ whole genome shotgun (WGS) entry which is preliminary data.</text>
</comment>
<keyword evidence="7" id="KW-1185">Reference proteome</keyword>
<organism evidence="6 7">
    <name type="scientific">Clavelina lepadiformis</name>
    <name type="common">Light-bulb sea squirt</name>
    <name type="synonym">Ascidia lepadiformis</name>
    <dbReference type="NCBI Taxonomy" id="159417"/>
    <lineage>
        <taxon>Eukaryota</taxon>
        <taxon>Metazoa</taxon>
        <taxon>Chordata</taxon>
        <taxon>Tunicata</taxon>
        <taxon>Ascidiacea</taxon>
        <taxon>Aplousobranchia</taxon>
        <taxon>Clavelinidae</taxon>
        <taxon>Clavelina</taxon>
    </lineage>
</organism>
<dbReference type="InterPro" id="IPR036922">
    <property type="entry name" value="Rieske_2Fe-2S_sf"/>
</dbReference>
<reference evidence="6 7" key="1">
    <citation type="submission" date="2024-02" db="EMBL/GenBank/DDBJ databases">
        <authorList>
            <person name="Daric V."/>
            <person name="Darras S."/>
        </authorList>
    </citation>
    <scope>NUCLEOTIDE SEQUENCE [LARGE SCALE GENOMIC DNA]</scope>
</reference>
<dbReference type="EMBL" id="CAWYQH010000090">
    <property type="protein sequence ID" value="CAK8682461.1"/>
    <property type="molecule type" value="Genomic_DNA"/>
</dbReference>
<dbReference type="CDD" id="cd03467">
    <property type="entry name" value="Rieske"/>
    <property type="match status" value="1"/>
</dbReference>
<accession>A0ABP0FS41</accession>
<evidence type="ECO:0000256" key="1">
    <source>
        <dbReference type="ARBA" id="ARBA00022714"/>
    </source>
</evidence>
<keyword evidence="4" id="KW-0411">Iron-sulfur</keyword>
<dbReference type="Pfam" id="PF22543">
    <property type="entry name" value="Rieske_4"/>
    <property type="match status" value="1"/>
</dbReference>
<gene>
    <name evidence="6" type="ORF">CVLEPA_LOCUS13121</name>
</gene>
<keyword evidence="2" id="KW-0479">Metal-binding</keyword>
<evidence type="ECO:0000259" key="5">
    <source>
        <dbReference type="PROSITE" id="PS51296"/>
    </source>
</evidence>
<dbReference type="InterPro" id="IPR054716">
    <property type="entry name" value="Sol_Rieske_ferrdox_dom"/>
</dbReference>
<dbReference type="PANTHER" id="PTHR21496:SF19">
    <property type="entry name" value="SI:CH211-212D10.2"/>
    <property type="match status" value="1"/>
</dbReference>